<gene>
    <name evidence="1" type="ORF">G2W53_012001</name>
</gene>
<organism evidence="1 2">
    <name type="scientific">Senna tora</name>
    <dbReference type="NCBI Taxonomy" id="362788"/>
    <lineage>
        <taxon>Eukaryota</taxon>
        <taxon>Viridiplantae</taxon>
        <taxon>Streptophyta</taxon>
        <taxon>Embryophyta</taxon>
        <taxon>Tracheophyta</taxon>
        <taxon>Spermatophyta</taxon>
        <taxon>Magnoliopsida</taxon>
        <taxon>eudicotyledons</taxon>
        <taxon>Gunneridae</taxon>
        <taxon>Pentapetalae</taxon>
        <taxon>rosids</taxon>
        <taxon>fabids</taxon>
        <taxon>Fabales</taxon>
        <taxon>Fabaceae</taxon>
        <taxon>Caesalpinioideae</taxon>
        <taxon>Cassia clade</taxon>
        <taxon>Senna</taxon>
    </lineage>
</organism>
<accession>A0A834WQD6</accession>
<sequence length="33" mass="3586">MEGSGRLARLLQLDAIARKKNPNGANDKDMNST</sequence>
<keyword evidence="2" id="KW-1185">Reference proteome</keyword>
<dbReference type="EMBL" id="JAAIUW010000005">
    <property type="protein sequence ID" value="KAF7829668.1"/>
    <property type="molecule type" value="Genomic_DNA"/>
</dbReference>
<protein>
    <submittedName>
        <fullName evidence="1">Uncharacterized protein</fullName>
    </submittedName>
</protein>
<dbReference type="AlphaFoldDB" id="A0A834WQD6"/>
<name>A0A834WQD6_9FABA</name>
<comment type="caution">
    <text evidence="1">The sequence shown here is derived from an EMBL/GenBank/DDBJ whole genome shotgun (WGS) entry which is preliminary data.</text>
</comment>
<evidence type="ECO:0000313" key="1">
    <source>
        <dbReference type="EMBL" id="KAF7829668.1"/>
    </source>
</evidence>
<reference evidence="1" key="1">
    <citation type="submission" date="2020-09" db="EMBL/GenBank/DDBJ databases">
        <title>Genome-Enabled Discovery of Anthraquinone Biosynthesis in Senna tora.</title>
        <authorList>
            <person name="Kang S.-H."/>
            <person name="Pandey R.P."/>
            <person name="Lee C.-M."/>
            <person name="Sim J.-S."/>
            <person name="Jeong J.-T."/>
            <person name="Choi B.-S."/>
            <person name="Jung M."/>
            <person name="Ginzburg D."/>
            <person name="Zhao K."/>
            <person name="Won S.Y."/>
            <person name="Oh T.-J."/>
            <person name="Yu Y."/>
            <person name="Kim N.-H."/>
            <person name="Lee O.R."/>
            <person name="Lee T.-H."/>
            <person name="Bashyal P."/>
            <person name="Kim T.-S."/>
            <person name="Lee W.-H."/>
            <person name="Kawkins C."/>
            <person name="Kim C.-K."/>
            <person name="Kim J.S."/>
            <person name="Ahn B.O."/>
            <person name="Rhee S.Y."/>
            <person name="Sohng J.K."/>
        </authorList>
    </citation>
    <scope>NUCLEOTIDE SEQUENCE</scope>
    <source>
        <tissue evidence="1">Leaf</tissue>
    </source>
</reference>
<proteinExistence type="predicted"/>
<evidence type="ECO:0000313" key="2">
    <source>
        <dbReference type="Proteomes" id="UP000634136"/>
    </source>
</evidence>
<dbReference type="Proteomes" id="UP000634136">
    <property type="component" value="Unassembled WGS sequence"/>
</dbReference>